<comment type="caution">
    <text evidence="3">The sequence shown here is derived from an EMBL/GenBank/DDBJ whole genome shotgun (WGS) entry which is preliminary data.</text>
</comment>
<organism evidence="3 4">
    <name type="scientific">Natronococcus amylolyticus DSM 10524</name>
    <dbReference type="NCBI Taxonomy" id="1227497"/>
    <lineage>
        <taxon>Archaea</taxon>
        <taxon>Methanobacteriati</taxon>
        <taxon>Methanobacteriota</taxon>
        <taxon>Stenosarchaea group</taxon>
        <taxon>Halobacteria</taxon>
        <taxon>Halobacteriales</taxon>
        <taxon>Natrialbaceae</taxon>
        <taxon>Natronococcus</taxon>
    </lineage>
</organism>
<keyword evidence="2" id="KW-1133">Transmembrane helix</keyword>
<evidence type="ECO:0000256" key="2">
    <source>
        <dbReference type="SAM" id="Phobius"/>
    </source>
</evidence>
<sequence>MFQETVKLTDAARHSFISREFLAQRRWGILLLGVTYAIVVALLPLAVISDFCRLLPYGTHAAQTDDSPPSEKSGEIKGESN</sequence>
<keyword evidence="4" id="KW-1185">Reference proteome</keyword>
<evidence type="ECO:0000313" key="3">
    <source>
        <dbReference type="EMBL" id="ELY54988.1"/>
    </source>
</evidence>
<dbReference type="Proteomes" id="UP000011688">
    <property type="component" value="Unassembled WGS sequence"/>
</dbReference>
<evidence type="ECO:0000313" key="4">
    <source>
        <dbReference type="Proteomes" id="UP000011688"/>
    </source>
</evidence>
<name>L9X341_9EURY</name>
<feature type="region of interest" description="Disordered" evidence="1">
    <location>
        <begin position="59"/>
        <end position="81"/>
    </location>
</feature>
<accession>L9X341</accession>
<proteinExistence type="predicted"/>
<dbReference type="EMBL" id="AOIB01000032">
    <property type="protein sequence ID" value="ELY54988.1"/>
    <property type="molecule type" value="Genomic_DNA"/>
</dbReference>
<dbReference type="AlphaFoldDB" id="L9X341"/>
<gene>
    <name evidence="3" type="ORF">C491_17409</name>
</gene>
<keyword evidence="2" id="KW-0472">Membrane</keyword>
<reference evidence="3 4" key="1">
    <citation type="journal article" date="2014" name="PLoS Genet.">
        <title>Phylogenetically driven sequencing of extremely halophilic archaea reveals strategies for static and dynamic osmo-response.</title>
        <authorList>
            <person name="Becker E.A."/>
            <person name="Seitzer P.M."/>
            <person name="Tritt A."/>
            <person name="Larsen D."/>
            <person name="Krusor M."/>
            <person name="Yao A.I."/>
            <person name="Wu D."/>
            <person name="Madern D."/>
            <person name="Eisen J.A."/>
            <person name="Darling A.E."/>
            <person name="Facciotti M.T."/>
        </authorList>
    </citation>
    <scope>NUCLEOTIDE SEQUENCE [LARGE SCALE GENOMIC DNA]</scope>
    <source>
        <strain evidence="3 4">DSM 10524</strain>
    </source>
</reference>
<evidence type="ECO:0000256" key="1">
    <source>
        <dbReference type="SAM" id="MobiDB-lite"/>
    </source>
</evidence>
<protein>
    <submittedName>
        <fullName evidence="3">Uncharacterized protein</fullName>
    </submittedName>
</protein>
<keyword evidence="2" id="KW-0812">Transmembrane</keyword>
<feature type="compositionally biased region" description="Basic and acidic residues" evidence="1">
    <location>
        <begin position="72"/>
        <end position="81"/>
    </location>
</feature>
<feature type="transmembrane region" description="Helical" evidence="2">
    <location>
        <begin position="27"/>
        <end position="48"/>
    </location>
</feature>